<dbReference type="Proteomes" id="UP000325902">
    <property type="component" value="Unassembled WGS sequence"/>
</dbReference>
<keyword evidence="7" id="KW-1185">Reference proteome</keyword>
<dbReference type="OrthoDB" id="408631at2759"/>
<dbReference type="Pfam" id="PF00135">
    <property type="entry name" value="COesterase"/>
    <property type="match status" value="1"/>
</dbReference>
<feature type="compositionally biased region" description="Basic and acidic residues" evidence="4">
    <location>
        <begin position="609"/>
        <end position="624"/>
    </location>
</feature>
<feature type="region of interest" description="Disordered" evidence="4">
    <location>
        <begin position="580"/>
        <end position="625"/>
    </location>
</feature>
<proteinExistence type="inferred from homology"/>
<dbReference type="InterPro" id="IPR002018">
    <property type="entry name" value="CarbesteraseB"/>
</dbReference>
<protein>
    <recommendedName>
        <fullName evidence="3">Carboxylic ester hydrolase</fullName>
        <ecNumber evidence="3">3.1.1.-</ecNumber>
    </recommendedName>
</protein>
<name>A0A5N5CVB5_9PEZI</name>
<feature type="signal peptide" evidence="3">
    <location>
        <begin position="1"/>
        <end position="23"/>
    </location>
</feature>
<gene>
    <name evidence="6" type="primary">patB_4</name>
    <name evidence="6" type="ORF">DBV05_g12022</name>
</gene>
<keyword evidence="3" id="KW-0732">Signal</keyword>
<keyword evidence="2 3" id="KW-0378">Hydrolase</keyword>
<dbReference type="InterPro" id="IPR019826">
    <property type="entry name" value="Carboxylesterase_B_AS"/>
</dbReference>
<accession>A0A5N5CVB5</accession>
<feature type="compositionally biased region" description="Low complexity" evidence="4">
    <location>
        <begin position="673"/>
        <end position="682"/>
    </location>
</feature>
<dbReference type="EC" id="3.1.1.-" evidence="3"/>
<feature type="domain" description="Carboxylesterase type B" evidence="5">
    <location>
        <begin position="48"/>
        <end position="540"/>
    </location>
</feature>
<evidence type="ECO:0000256" key="3">
    <source>
        <dbReference type="RuleBase" id="RU361235"/>
    </source>
</evidence>
<comment type="caution">
    <text evidence="6">The sequence shown here is derived from an EMBL/GenBank/DDBJ whole genome shotgun (WGS) entry which is preliminary data.</text>
</comment>
<dbReference type="InterPro" id="IPR050309">
    <property type="entry name" value="Type-B_Carboxylest/Lipase"/>
</dbReference>
<dbReference type="InterPro" id="IPR019819">
    <property type="entry name" value="Carboxylesterase_B_CS"/>
</dbReference>
<dbReference type="AlphaFoldDB" id="A0A5N5CVB5"/>
<dbReference type="PROSITE" id="PS00941">
    <property type="entry name" value="CARBOXYLESTERASE_B_2"/>
    <property type="match status" value="1"/>
</dbReference>
<evidence type="ECO:0000259" key="5">
    <source>
        <dbReference type="Pfam" id="PF00135"/>
    </source>
</evidence>
<feature type="chain" id="PRO_5031609070" description="Carboxylic ester hydrolase" evidence="3">
    <location>
        <begin position="24"/>
        <end position="697"/>
    </location>
</feature>
<reference evidence="6 7" key="1">
    <citation type="journal article" date="2019" name="Sci. Rep.">
        <title>A multi-omics analysis of the grapevine pathogen Lasiodiplodia theobromae reveals that temperature affects the expression of virulence- and pathogenicity-related genes.</title>
        <authorList>
            <person name="Felix C."/>
            <person name="Meneses R."/>
            <person name="Goncalves M.F.M."/>
            <person name="Tilleman L."/>
            <person name="Duarte A.S."/>
            <person name="Jorrin-Novo J.V."/>
            <person name="Van de Peer Y."/>
            <person name="Deforce D."/>
            <person name="Van Nieuwerburgh F."/>
            <person name="Esteves A.C."/>
            <person name="Alves A."/>
        </authorList>
    </citation>
    <scope>NUCLEOTIDE SEQUENCE [LARGE SCALE GENOMIC DNA]</scope>
    <source>
        <strain evidence="6 7">LA-SOL3</strain>
    </source>
</reference>
<evidence type="ECO:0000313" key="7">
    <source>
        <dbReference type="Proteomes" id="UP000325902"/>
    </source>
</evidence>
<dbReference type="SUPFAM" id="SSF53474">
    <property type="entry name" value="alpha/beta-Hydrolases"/>
    <property type="match status" value="1"/>
</dbReference>
<dbReference type="PROSITE" id="PS00122">
    <property type="entry name" value="CARBOXYLESTERASE_B_1"/>
    <property type="match status" value="1"/>
</dbReference>
<feature type="region of interest" description="Disordered" evidence="4">
    <location>
        <begin position="673"/>
        <end position="697"/>
    </location>
</feature>
<feature type="compositionally biased region" description="Basic residues" evidence="4">
    <location>
        <begin position="599"/>
        <end position="608"/>
    </location>
</feature>
<evidence type="ECO:0000256" key="1">
    <source>
        <dbReference type="ARBA" id="ARBA00005964"/>
    </source>
</evidence>
<dbReference type="GO" id="GO:0016787">
    <property type="term" value="F:hydrolase activity"/>
    <property type="evidence" value="ECO:0007669"/>
    <property type="project" value="UniProtKB-KW"/>
</dbReference>
<sequence>MVFLKYFNEAVTSFILLLPLVAGTQNVSNSLPTVDLGYEVYRAADFNQTAGYYNFSNIRYAAPPLGNLRFRKPEPALTDRSVVNDGNTNRICPQGSANWGIVGTFLLDYIATGKLPNISTSAINDVINSDTVTNVTRDPRESEDCLFLDVIVPQGVFENAGSGHRGAPVLVWIHGGGYTSGSKTGYGSPAGLLKRSPDDNSAIYVSMNYRLGAFGFLSGPSLQEDGTANAGLYDQRLALQWVQDHIHLFGGDKDRVTIFGESAGGGSVIHQITAFGGREEAPTLFQQAIPQSAGWFPIGSPRDQERVFQDFLAEVNASSLADARNAEEEVLIVANARQVARSVYGQFTYGPAIDGDFVPLDAKALLAQGRFAEEVRVLAGHNADEGLLFAPPVTNDEDFVAFVREAFPSAASDIVDYITGTLYPPVGNGTTLYANDIERAALLSSEAFFTCNDFALNRASENDSYRYLFAVPPGLHGQDVGYTYFDPTARSNESDDSLLYRLFGPVNETLALVLQDYITSFAASGVPESAVDGLEEFGVYGRNASVVRLDKGGIEEKKRKRSGAPRQLSHIRRANAAAMAMSVPLSDSEAEDTRAMPKSQRKRRKRGRGERAAGREAAEAHEEEPAAAAAAAATAAAVAAVETAAVAAETAAAAAEAAAAAARTAAVAAQSALAAARSAAETAAEEDAAVSPPPSAR</sequence>
<evidence type="ECO:0000313" key="6">
    <source>
        <dbReference type="EMBL" id="KAB2569295.1"/>
    </source>
</evidence>
<dbReference type="EMBL" id="VCHE01000204">
    <property type="protein sequence ID" value="KAB2569295.1"/>
    <property type="molecule type" value="Genomic_DNA"/>
</dbReference>
<dbReference type="InterPro" id="IPR029058">
    <property type="entry name" value="AB_hydrolase_fold"/>
</dbReference>
<evidence type="ECO:0000256" key="4">
    <source>
        <dbReference type="SAM" id="MobiDB-lite"/>
    </source>
</evidence>
<dbReference type="PANTHER" id="PTHR11559">
    <property type="entry name" value="CARBOXYLESTERASE"/>
    <property type="match status" value="1"/>
</dbReference>
<organism evidence="6 7">
    <name type="scientific">Lasiodiplodia theobromae</name>
    <dbReference type="NCBI Taxonomy" id="45133"/>
    <lineage>
        <taxon>Eukaryota</taxon>
        <taxon>Fungi</taxon>
        <taxon>Dikarya</taxon>
        <taxon>Ascomycota</taxon>
        <taxon>Pezizomycotina</taxon>
        <taxon>Dothideomycetes</taxon>
        <taxon>Dothideomycetes incertae sedis</taxon>
        <taxon>Botryosphaeriales</taxon>
        <taxon>Botryosphaeriaceae</taxon>
        <taxon>Lasiodiplodia</taxon>
    </lineage>
</organism>
<evidence type="ECO:0000256" key="2">
    <source>
        <dbReference type="ARBA" id="ARBA00022801"/>
    </source>
</evidence>
<dbReference type="Gene3D" id="3.40.50.1820">
    <property type="entry name" value="alpha/beta hydrolase"/>
    <property type="match status" value="1"/>
</dbReference>
<comment type="similarity">
    <text evidence="1 3">Belongs to the type-B carboxylesterase/lipase family.</text>
</comment>